<evidence type="ECO:0000256" key="7">
    <source>
        <dbReference type="ARBA" id="ARBA00023027"/>
    </source>
</evidence>
<evidence type="ECO:0000256" key="10">
    <source>
        <dbReference type="PROSITE-ProRule" id="PRU00236"/>
    </source>
</evidence>
<proteinExistence type="inferred from homology"/>
<evidence type="ECO:0000256" key="5">
    <source>
        <dbReference type="ARBA" id="ARBA00022694"/>
    </source>
</evidence>
<sequence>MQHPAESSANIFRRQQSIHGGPVTCATIRFPPPEFADFSAAQNETTKKREYDRLKANARIVMSRSGWIESHPLCTSVPCVNDQSTGGTDVHKALAFGNSQDVAFEAVSGMIYPSSSATLSYSNEDNDKRQIHETLSSEISVIAYGGRRLSFLAGGCLWNRCNSDGVSTDEFIHIPIVKHGPTTDTSKCSPYLEVSDWIHSASLLDIYWNCSPGKQSNGDETNAFVLALGTVNNNCEIWGLRSASIQTERNTQRMALEATKLQCITCEVRCMTYSLSFHGWNDKALQSNDDLPSLVAASGTVFGEIVVWGVVNEAKHEGSLKRLVRRWLSRDCSQETATSRLHAAPSFRLKGHHGSVFSVKFGPSGEIASTSDDRTVRLWSLSSLSDGKTCNRPITAREILDLQSTHTYILVWTGWGHTARVWDVSFASCEKDKSTLIITSGEDGVARVWSPYVNEKEIRGPLRGHRGESVWTVDICEGITITGGNDGSVKLFDLERRLADGPKTCTVPLAESILDTDSKKPQESTDTQNSTKKKKRKKTKAKGQMIGMQFYKNNDERKLLVACRDGLLLSFDIARNTWTTLNSWSENLTTFTSGESVDVDPSLGTCVAIHPSGNRVIVGTSDGSLISSELSDNCNQAANHVRNMLFNIINNIPVKSISWMGINQLLVFHARGVIILQFRDNKPESIHVLRLETSGIPMTFAYDGDGHDLYIGDSRGHLACFNVDHSLSIPCNSSNSDLIGRPPDDILARAHAKEHITDVALNSYGGVFSVGNDGCITQCRKDISGKLHKVFTIPVANVTGLHNIWLAADGKLVVGGYYGNDFVLIDVASGYELVRIETGGRQRRQELLVSPHNLGAFLPTSYAMAICTGENSIELHSQGISERSSLCYSPSVGCTLHAETINQLCWIKCKDCCRCSFILSGSNDCTVKLSKYKNNHFVSIKELPPHESCVRGVCASSHPASESTLLVSCGGKLSIEFYLLSGKSCNNDDSIDVSFLCSYRTLGQSSIDHRMNAVNAIPLHKSASTSHLVVAADSDGDLHVVVVLETALPRGTTIGKVLKGNGRPILCLDIVTCIGLVLVVTGNTAGEIVIWDLSAYCDDCSDNDWNTDVCLDPLLTTDAHSSGVNDLSVTIRTTSESQSDLVCCSVGDDQSLTAQLLTLTCIDDKVHITRKQTGQTQRCGSPLKAVDVSHDKMPSFCLIYTAGHGEFMTLWRLDFQTFAIKYLTSSSLGIDGSCIDTIRTRDLCGFEQTLIAVGGEGIEVQSVNHSAIEAAQKLQDANYLLITAGAGFSADSGLSTYESAPAEYKEMCDPSQLLVNACHFQRFWLNFTRCYRQTKPHGGYDLIDRWCSGGLLKNLVRDIMSSWWIYTSNIDGHFRRFGSFPDVVCEIHGNADEYICSCRTGYSDGQARIGENWREWNEMALKLCRQSKERVSEDDLDLMLIGSQTDTLKCKECQLPLRPSVLMFNDTDETILKGIAIQRDRYQSWERHVEEAITYNKSKLVILELGCGVNVPAVRQESEEVLLDCTGIIESQTDDAKGSVCLIRINPKNAELNDLGRPCESISIQANAKNALEEIDFWLRNMLN</sequence>
<gene>
    <name evidence="13" type="ORF">ACHAWO_003343</name>
</gene>
<feature type="domain" description="Deacetylase sirtuin-type" evidence="12">
    <location>
        <begin position="1260"/>
        <end position="1574"/>
    </location>
</feature>
<dbReference type="SMART" id="SM00320">
    <property type="entry name" value="WD40"/>
    <property type="match status" value="9"/>
</dbReference>
<dbReference type="Gene3D" id="2.130.10.10">
    <property type="entry name" value="YVTN repeat-like/Quinoprotein amine dehydrogenase"/>
    <property type="match status" value="3"/>
</dbReference>
<dbReference type="Gene3D" id="3.40.50.1220">
    <property type="entry name" value="TPP-binding domain"/>
    <property type="match status" value="1"/>
</dbReference>
<dbReference type="PROSITE" id="PS50294">
    <property type="entry name" value="WD_REPEATS_REGION"/>
    <property type="match status" value="1"/>
</dbReference>
<comment type="similarity">
    <text evidence="8">Belongs to the WD repeat WDR6 family.</text>
</comment>
<dbReference type="GO" id="GO:0016740">
    <property type="term" value="F:transferase activity"/>
    <property type="evidence" value="ECO:0007669"/>
    <property type="project" value="UniProtKB-KW"/>
</dbReference>
<keyword evidence="7" id="KW-0520">NAD</keyword>
<evidence type="ECO:0000256" key="3">
    <source>
        <dbReference type="ARBA" id="ARBA00022574"/>
    </source>
</evidence>
<organism evidence="13 14">
    <name type="scientific">Cyclotella atomus</name>
    <dbReference type="NCBI Taxonomy" id="382360"/>
    <lineage>
        <taxon>Eukaryota</taxon>
        <taxon>Sar</taxon>
        <taxon>Stramenopiles</taxon>
        <taxon>Ochrophyta</taxon>
        <taxon>Bacillariophyta</taxon>
        <taxon>Coscinodiscophyceae</taxon>
        <taxon>Thalassiosirophycidae</taxon>
        <taxon>Stephanodiscales</taxon>
        <taxon>Stephanodiscaceae</taxon>
        <taxon>Cyclotella</taxon>
    </lineage>
</organism>
<keyword evidence="10" id="KW-0479">Metal-binding</keyword>
<name>A0ABD3MT29_9STRA</name>
<dbReference type="Proteomes" id="UP001530400">
    <property type="component" value="Unassembled WGS sequence"/>
</dbReference>
<evidence type="ECO:0000259" key="12">
    <source>
        <dbReference type="PROSITE" id="PS50305"/>
    </source>
</evidence>
<keyword evidence="10" id="KW-0862">Zinc</keyword>
<accession>A0ABD3MT29</accession>
<dbReference type="InterPro" id="IPR029035">
    <property type="entry name" value="DHS-like_NAD/FAD-binding_dom"/>
</dbReference>
<feature type="active site" description="Proton acceptor" evidence="10">
    <location>
        <position position="1388"/>
    </location>
</feature>
<dbReference type="InterPro" id="IPR051973">
    <property type="entry name" value="tRNA_Anticodon_Mtase-Reg"/>
</dbReference>
<feature type="repeat" description="WD" evidence="9">
    <location>
        <begin position="349"/>
        <end position="389"/>
    </location>
</feature>
<protein>
    <recommendedName>
        <fullName evidence="12">Deacetylase sirtuin-type domain-containing protein</fullName>
    </recommendedName>
</protein>
<keyword evidence="3 9" id="KW-0853">WD repeat</keyword>
<evidence type="ECO:0000256" key="11">
    <source>
        <dbReference type="SAM" id="MobiDB-lite"/>
    </source>
</evidence>
<evidence type="ECO:0000256" key="2">
    <source>
        <dbReference type="ARBA" id="ARBA00022490"/>
    </source>
</evidence>
<keyword evidence="4" id="KW-0808">Transferase</keyword>
<feature type="binding site" evidence="10">
    <location>
        <position position="1450"/>
    </location>
    <ligand>
        <name>Zn(2+)</name>
        <dbReference type="ChEBI" id="CHEBI:29105"/>
    </ligand>
</feature>
<dbReference type="Gene3D" id="3.30.1600.10">
    <property type="entry name" value="SIR2/SIRT2 'Small Domain"/>
    <property type="match status" value="1"/>
</dbReference>
<evidence type="ECO:0000256" key="9">
    <source>
        <dbReference type="PROSITE-ProRule" id="PRU00221"/>
    </source>
</evidence>
<dbReference type="GO" id="GO:0046872">
    <property type="term" value="F:metal ion binding"/>
    <property type="evidence" value="ECO:0007669"/>
    <property type="project" value="UniProtKB-KW"/>
</dbReference>
<dbReference type="PANTHER" id="PTHR14344">
    <property type="entry name" value="WD REPEAT PROTEIN"/>
    <property type="match status" value="1"/>
</dbReference>
<evidence type="ECO:0000313" key="14">
    <source>
        <dbReference type="Proteomes" id="UP001530400"/>
    </source>
</evidence>
<evidence type="ECO:0000256" key="6">
    <source>
        <dbReference type="ARBA" id="ARBA00022737"/>
    </source>
</evidence>
<evidence type="ECO:0000256" key="8">
    <source>
        <dbReference type="ARBA" id="ARBA00038255"/>
    </source>
</evidence>
<evidence type="ECO:0000256" key="1">
    <source>
        <dbReference type="ARBA" id="ARBA00004496"/>
    </source>
</evidence>
<feature type="compositionally biased region" description="Basic residues" evidence="11">
    <location>
        <begin position="531"/>
        <end position="541"/>
    </location>
</feature>
<evidence type="ECO:0000313" key="13">
    <source>
        <dbReference type="EMBL" id="KAL3767119.1"/>
    </source>
</evidence>
<dbReference type="Pfam" id="PF02146">
    <property type="entry name" value="SIR2"/>
    <property type="match status" value="1"/>
</dbReference>
<keyword evidence="5" id="KW-0819">tRNA processing</keyword>
<dbReference type="PROSITE" id="PS50305">
    <property type="entry name" value="SIRTUIN"/>
    <property type="match status" value="1"/>
</dbReference>
<dbReference type="InterPro" id="IPR036322">
    <property type="entry name" value="WD40_repeat_dom_sf"/>
</dbReference>
<comment type="subcellular location">
    <subcellularLocation>
        <location evidence="1">Cytoplasm</location>
    </subcellularLocation>
</comment>
<dbReference type="InterPro" id="IPR003000">
    <property type="entry name" value="Sirtuin"/>
</dbReference>
<keyword evidence="14" id="KW-1185">Reference proteome</keyword>
<dbReference type="Pfam" id="PF00400">
    <property type="entry name" value="WD40"/>
    <property type="match status" value="2"/>
</dbReference>
<dbReference type="PROSITE" id="PS50082">
    <property type="entry name" value="WD_REPEATS_2"/>
    <property type="match status" value="1"/>
</dbReference>
<feature type="binding site" evidence="10">
    <location>
        <position position="1396"/>
    </location>
    <ligand>
        <name>Zn(2+)</name>
        <dbReference type="ChEBI" id="CHEBI:29105"/>
    </ligand>
</feature>
<dbReference type="InterPro" id="IPR001680">
    <property type="entry name" value="WD40_rpt"/>
</dbReference>
<dbReference type="InterPro" id="IPR015943">
    <property type="entry name" value="WD40/YVTN_repeat-like_dom_sf"/>
</dbReference>
<dbReference type="SUPFAM" id="SSF52467">
    <property type="entry name" value="DHS-like NAD/FAD-binding domain"/>
    <property type="match status" value="1"/>
</dbReference>
<comment type="caution">
    <text evidence="13">The sequence shown here is derived from an EMBL/GenBank/DDBJ whole genome shotgun (WGS) entry which is preliminary data.</text>
</comment>
<feature type="binding site" evidence="10">
    <location>
        <position position="1398"/>
    </location>
    <ligand>
        <name>Zn(2+)</name>
        <dbReference type="ChEBI" id="CHEBI:29105"/>
    </ligand>
</feature>
<dbReference type="GO" id="GO:0005737">
    <property type="term" value="C:cytoplasm"/>
    <property type="evidence" value="ECO:0007669"/>
    <property type="project" value="UniProtKB-SubCell"/>
</dbReference>
<dbReference type="InterPro" id="IPR026590">
    <property type="entry name" value="Ssirtuin_cat_dom"/>
</dbReference>
<feature type="binding site" evidence="10">
    <location>
        <position position="1453"/>
    </location>
    <ligand>
        <name>Zn(2+)</name>
        <dbReference type="ChEBI" id="CHEBI:29105"/>
    </ligand>
</feature>
<dbReference type="InterPro" id="IPR026591">
    <property type="entry name" value="Sirtuin_cat_small_dom_sf"/>
</dbReference>
<reference evidence="13 14" key="1">
    <citation type="submission" date="2024-10" db="EMBL/GenBank/DDBJ databases">
        <title>Updated reference genomes for cyclostephanoid diatoms.</title>
        <authorList>
            <person name="Roberts W.R."/>
            <person name="Alverson A.J."/>
        </authorList>
    </citation>
    <scope>NUCLEOTIDE SEQUENCE [LARGE SCALE GENOMIC DNA]</scope>
    <source>
        <strain evidence="13 14">AJA010-31</strain>
    </source>
</reference>
<keyword evidence="2" id="KW-0963">Cytoplasm</keyword>
<keyword evidence="6" id="KW-0677">Repeat</keyword>
<evidence type="ECO:0000256" key="4">
    <source>
        <dbReference type="ARBA" id="ARBA00022679"/>
    </source>
</evidence>
<dbReference type="PANTHER" id="PTHR14344:SF3">
    <property type="entry name" value="WD REPEAT-CONTAINING PROTEIN 6"/>
    <property type="match status" value="1"/>
</dbReference>
<dbReference type="EMBL" id="JALLPJ020001372">
    <property type="protein sequence ID" value="KAL3767119.1"/>
    <property type="molecule type" value="Genomic_DNA"/>
</dbReference>
<dbReference type="GO" id="GO:0008033">
    <property type="term" value="P:tRNA processing"/>
    <property type="evidence" value="ECO:0007669"/>
    <property type="project" value="UniProtKB-KW"/>
</dbReference>
<dbReference type="SUPFAM" id="SSF50978">
    <property type="entry name" value="WD40 repeat-like"/>
    <property type="match status" value="3"/>
</dbReference>
<feature type="region of interest" description="Disordered" evidence="11">
    <location>
        <begin position="510"/>
        <end position="541"/>
    </location>
</feature>